<name>A0A1C9W976_9GAMM</name>
<feature type="transmembrane region" description="Helical" evidence="1">
    <location>
        <begin position="57"/>
        <end position="75"/>
    </location>
</feature>
<sequence length="151" mass="17489">MDPLPQTAPKRKRQTSPSGWIAFLAHFLFILVAWTLFIKYLFPIGYAVAMGEPWSQYIYWDLWPVIHLWLGWALLARPNYTYPLALVVSVLEIVIIVSFFARFLADPEWSIWRTNWFVNKVFVLACFVLLLGTAVWRPGAIKGNSQTARIT</sequence>
<dbReference type="AlphaFoldDB" id="A0A1C9W976"/>
<keyword evidence="1" id="KW-1133">Transmembrane helix</keyword>
<feature type="transmembrane region" description="Helical" evidence="1">
    <location>
        <begin position="82"/>
        <end position="105"/>
    </location>
</feature>
<keyword evidence="3" id="KW-1185">Reference proteome</keyword>
<proteinExistence type="predicted"/>
<evidence type="ECO:0000256" key="1">
    <source>
        <dbReference type="SAM" id="Phobius"/>
    </source>
</evidence>
<accession>A0A1C9W976</accession>
<gene>
    <name evidence="2" type="ORF">AUP74_02309</name>
</gene>
<evidence type="ECO:0000313" key="3">
    <source>
        <dbReference type="Proteomes" id="UP000095672"/>
    </source>
</evidence>
<dbReference type="PATRIC" id="fig|1769779.3.peg.2303"/>
<dbReference type="KEGG" id="micc:AUP74_02309"/>
<feature type="transmembrane region" description="Helical" evidence="1">
    <location>
        <begin position="117"/>
        <end position="136"/>
    </location>
</feature>
<dbReference type="EMBL" id="CP014143">
    <property type="protein sequence ID" value="AOS97717.1"/>
    <property type="molecule type" value="Genomic_DNA"/>
</dbReference>
<keyword evidence="1" id="KW-0812">Transmembrane</keyword>
<protein>
    <submittedName>
        <fullName evidence="2">Uncharacterized protein</fullName>
    </submittedName>
</protein>
<evidence type="ECO:0000313" key="2">
    <source>
        <dbReference type="EMBL" id="AOS97717.1"/>
    </source>
</evidence>
<reference evidence="3" key="1">
    <citation type="submission" date="2016-01" db="EMBL/GenBank/DDBJ databases">
        <title>Complete genome sequence of Microbulbifer sp. CCB-MM1, a halophile isolated from Matang Mangrove Forest, Perak.</title>
        <authorList>
            <person name="Moh T.H."/>
            <person name="Dinesh B."/>
            <person name="Lau N.-S."/>
            <person name="Go F."/>
            <person name="Alexander Chong S.-C."/>
        </authorList>
    </citation>
    <scope>NUCLEOTIDE SEQUENCE [LARGE SCALE GENOMIC DNA]</scope>
    <source>
        <strain evidence="3">CCB-MM1</strain>
    </source>
</reference>
<feature type="transmembrane region" description="Helical" evidence="1">
    <location>
        <begin position="20"/>
        <end position="42"/>
    </location>
</feature>
<dbReference type="OrthoDB" id="5801038at2"/>
<dbReference type="Proteomes" id="UP000095672">
    <property type="component" value="Chromosome"/>
</dbReference>
<dbReference type="RefSeq" id="WP_069947681.1">
    <property type="nucleotide sequence ID" value="NZ_CP014143.1"/>
</dbReference>
<dbReference type="STRING" id="1769779.AUP74_02309"/>
<organism evidence="2 3">
    <name type="scientific">Microbulbifer aggregans</name>
    <dbReference type="NCBI Taxonomy" id="1769779"/>
    <lineage>
        <taxon>Bacteria</taxon>
        <taxon>Pseudomonadati</taxon>
        <taxon>Pseudomonadota</taxon>
        <taxon>Gammaproteobacteria</taxon>
        <taxon>Cellvibrionales</taxon>
        <taxon>Microbulbiferaceae</taxon>
        <taxon>Microbulbifer</taxon>
    </lineage>
</organism>
<keyword evidence="1" id="KW-0472">Membrane</keyword>